<reference evidence="15" key="1">
    <citation type="journal article" date="2023" name="Commun. Biol.">
        <title>Genome analysis of Parmales, the sister group of diatoms, reveals the evolutionary specialization of diatoms from phago-mixotrophs to photoautotrophs.</title>
        <authorList>
            <person name="Ban H."/>
            <person name="Sato S."/>
            <person name="Yoshikawa S."/>
            <person name="Yamada K."/>
            <person name="Nakamura Y."/>
            <person name="Ichinomiya M."/>
            <person name="Sato N."/>
            <person name="Blanc-Mathieu R."/>
            <person name="Endo H."/>
            <person name="Kuwata A."/>
            <person name="Ogata H."/>
        </authorList>
    </citation>
    <scope>NUCLEOTIDE SEQUENCE [LARGE SCALE GENOMIC DNA]</scope>
    <source>
        <strain evidence="15">NIES 3699</strain>
    </source>
</reference>
<keyword evidence="7 11" id="KW-0175">Coiled coil</keyword>
<dbReference type="GO" id="GO:0005524">
    <property type="term" value="F:ATP binding"/>
    <property type="evidence" value="ECO:0007669"/>
    <property type="project" value="InterPro"/>
</dbReference>
<dbReference type="InterPro" id="IPR003395">
    <property type="entry name" value="RecF/RecN/SMC_N"/>
</dbReference>
<dbReference type="Gene3D" id="3.40.50.300">
    <property type="entry name" value="P-loop containing nucleotide triphosphate hydrolases"/>
    <property type="match status" value="2"/>
</dbReference>
<evidence type="ECO:0000256" key="4">
    <source>
        <dbReference type="ARBA" id="ARBA00022454"/>
    </source>
</evidence>
<evidence type="ECO:0000256" key="12">
    <source>
        <dbReference type="SAM" id="MobiDB-lite"/>
    </source>
</evidence>
<gene>
    <name evidence="14" type="ORF">TrVE_jg8502</name>
</gene>
<proteinExistence type="inferred from homology"/>
<evidence type="ECO:0000256" key="5">
    <source>
        <dbReference type="ARBA" id="ARBA00022618"/>
    </source>
</evidence>
<dbReference type="InterPro" id="IPR024704">
    <property type="entry name" value="SMC"/>
</dbReference>
<sequence length="1300" mass="144418">MPVKHLEVENFKSYSGSQTIGPFKDFTCVVGPNGAGKSNLMDALSFVLGVNQKDLRSSKLQELIFRPPSQKPTDPTKLKASVTLVYADSFDAGSPETRFTREITPKGSSEYKVNKKKVTKENYEAALSDINVLVKARNFLVFQGDVEGIARKTPKQLVDMLENISGSSDFKEEYETLKKAKEDAEAATIFAFNKQKGYRSERKQYKEQKDEAERFDSKLAERASLQTEFYLWQIFHIDNEITEREEATSELKAELAKAEATEAEAEKKLKDVKKISTAARRNQAAVEKNRVTLAGALDKMQPNTIKTLEEVKALTLQVTKDTETLQSLKNDAANHEEVMAELTSDIDNLVSSERKLEEEYQKIKTQGIGLKETLTPEQEAEYEKIREEAGVASAGARIVLAKEVRSLETARAKAAGLTGDLKEIQGRQEDAQRSVEELKVRRNKLSDGLSGTGEELKKAEKDLKEVEKYSKKQGEVRDGIEKEIMEVEGKLREARDDKRRSKEEEKLNAAIEALKRHYPGVQGKLVDLCKPTQRRFNMAVTVAAGSNMDAIVVDTKSTGFECIQYLREQRVGTATFLPLDSLKVPAPYTAERLRALEADGRYRLAADVISCDENVKKAVLYAVGNTVVCDDLDAARELCFGKDGKSDNRVKAVTISGGVISKAGTMTGGLTSDSSKAAGRWDEKEVAALKQRKEKLEAERTKTAKAPKTSTGVSTAAQNNVAQLADELRATVGNLKNREQYTKSDRTFIETKLKEQEALLKASTEQAKKVQKELDEAEKVVTAASTAVEGARAVVKEAEDVILQPFREKTGLTDLRAYDVAVGRAREEFVEKKAQLRQHRAKLEAQLTYEDGRDFVGPVEVLEKRLKASKDKLEEATKKESTVTDKIAGAKAELAQSELELAEVSKTEKSNEKNVKDAQKVFADAQGERMQVSKSMNSEDGELERLRGELHEILQKARVEEVTLPTLKAGRREDADENDEDETTQSSSQNDSQSQGTSQNSAVTDSTHFSQSDDRKVKKDKRAAASIDFSGLKAELKARLNSDRDEKKIRSVFEQKLAKIHADIEAMAPNMKANDAYEATGERLKESGKSFEECKIKAREAVAEFNKVKNLRAKTFNKAFGAIDTALKTIYRDLTKSSKHPLGGNAYLSLDDSDEPYLGGLKYNAMPPMKRFRDMEHLSGGEKTVAALALLFAIHSFKPAPFFVMDEVDAALDNVNVLKVCNYIRQRSGDFQCIVISLKDMFYELSESLIGVCRDVGVGSSKTLSLDLTKYDQIEPEGEGEKRMGEELEAAGKRNRSIVA</sequence>
<organism evidence="14 15">
    <name type="scientific">Triparma verrucosa</name>
    <dbReference type="NCBI Taxonomy" id="1606542"/>
    <lineage>
        <taxon>Eukaryota</taxon>
        <taxon>Sar</taxon>
        <taxon>Stramenopiles</taxon>
        <taxon>Ochrophyta</taxon>
        <taxon>Bolidophyceae</taxon>
        <taxon>Parmales</taxon>
        <taxon>Triparmaceae</taxon>
        <taxon>Triparma</taxon>
    </lineage>
</organism>
<evidence type="ECO:0000256" key="10">
    <source>
        <dbReference type="PIRNR" id="PIRNR005719"/>
    </source>
</evidence>
<feature type="coiled-coil region" evidence="11">
    <location>
        <begin position="826"/>
        <end position="907"/>
    </location>
</feature>
<keyword evidence="8 10" id="KW-0539">Nucleus</keyword>
<comment type="similarity">
    <text evidence="3">Belongs to the SMC family. SMC1 subfamily.</text>
</comment>
<protein>
    <recommendedName>
        <fullName evidence="10">Structural maintenance of chromosomes protein</fullName>
    </recommendedName>
</protein>
<evidence type="ECO:0000256" key="3">
    <source>
        <dbReference type="ARBA" id="ARBA00005597"/>
    </source>
</evidence>
<evidence type="ECO:0000256" key="2">
    <source>
        <dbReference type="ARBA" id="ARBA00004286"/>
    </source>
</evidence>
<feature type="coiled-coil region" evidence="11">
    <location>
        <begin position="753"/>
        <end position="787"/>
    </location>
</feature>
<evidence type="ECO:0000256" key="1">
    <source>
        <dbReference type="ARBA" id="ARBA00004123"/>
    </source>
</evidence>
<feature type="compositionally biased region" description="Basic and acidic residues" evidence="12">
    <location>
        <begin position="1275"/>
        <end position="1292"/>
    </location>
</feature>
<feature type="region of interest" description="Disordered" evidence="12">
    <location>
        <begin position="1275"/>
        <end position="1300"/>
    </location>
</feature>
<name>A0A9W7C6J3_9STRA</name>
<dbReference type="SMART" id="SM00968">
    <property type="entry name" value="SMC_hinge"/>
    <property type="match status" value="1"/>
</dbReference>
<feature type="region of interest" description="Disordered" evidence="12">
    <location>
        <begin position="695"/>
        <end position="715"/>
    </location>
</feature>
<dbReference type="PANTHER" id="PTHR18937">
    <property type="entry name" value="STRUCTURAL MAINTENANCE OF CHROMOSOMES SMC FAMILY MEMBER"/>
    <property type="match status" value="1"/>
</dbReference>
<feature type="coiled-coil region" evidence="11">
    <location>
        <begin position="421"/>
        <end position="504"/>
    </location>
</feature>
<feature type="coiled-coil region" evidence="11">
    <location>
        <begin position="325"/>
        <end position="366"/>
    </location>
</feature>
<dbReference type="GO" id="GO:0016887">
    <property type="term" value="F:ATP hydrolysis activity"/>
    <property type="evidence" value="ECO:0007669"/>
    <property type="project" value="InterPro"/>
</dbReference>
<dbReference type="Gene3D" id="1.20.1060.20">
    <property type="match status" value="1"/>
</dbReference>
<dbReference type="Pfam" id="PF06470">
    <property type="entry name" value="SMC_hinge"/>
    <property type="match status" value="1"/>
</dbReference>
<keyword evidence="6" id="KW-0498">Mitosis</keyword>
<dbReference type="GO" id="GO:0008278">
    <property type="term" value="C:cohesin complex"/>
    <property type="evidence" value="ECO:0007669"/>
    <property type="project" value="InterPro"/>
</dbReference>
<evidence type="ECO:0000259" key="13">
    <source>
        <dbReference type="SMART" id="SM00968"/>
    </source>
</evidence>
<comment type="subcellular location">
    <subcellularLocation>
        <location evidence="2">Chromosome</location>
    </subcellularLocation>
    <subcellularLocation>
        <location evidence="1 10">Nucleus</location>
    </subcellularLocation>
</comment>
<dbReference type="GO" id="GO:0051301">
    <property type="term" value="P:cell division"/>
    <property type="evidence" value="ECO:0007669"/>
    <property type="project" value="UniProtKB-KW"/>
</dbReference>
<evidence type="ECO:0000256" key="9">
    <source>
        <dbReference type="ARBA" id="ARBA00023306"/>
    </source>
</evidence>
<keyword evidence="9" id="KW-0131">Cell cycle</keyword>
<dbReference type="SUPFAM" id="SSF75553">
    <property type="entry name" value="Smc hinge domain"/>
    <property type="match status" value="1"/>
</dbReference>
<comment type="caution">
    <text evidence="14">The sequence shown here is derived from an EMBL/GenBank/DDBJ whole genome shotgun (WGS) entry which is preliminary data.</text>
</comment>
<dbReference type="InterPro" id="IPR027417">
    <property type="entry name" value="P-loop_NTPase"/>
</dbReference>
<accession>A0A9W7C6J3</accession>
<dbReference type="PIRSF" id="PIRSF005719">
    <property type="entry name" value="SMC"/>
    <property type="match status" value="1"/>
</dbReference>
<dbReference type="Pfam" id="PF02463">
    <property type="entry name" value="SMC_N"/>
    <property type="match status" value="1"/>
</dbReference>
<dbReference type="GO" id="GO:0007062">
    <property type="term" value="P:sister chromatid cohesion"/>
    <property type="evidence" value="ECO:0007669"/>
    <property type="project" value="InterPro"/>
</dbReference>
<keyword evidence="15" id="KW-1185">Reference proteome</keyword>
<dbReference type="Gene3D" id="3.30.70.1620">
    <property type="match status" value="1"/>
</dbReference>
<evidence type="ECO:0000313" key="14">
    <source>
        <dbReference type="EMBL" id="GMI00178.1"/>
    </source>
</evidence>
<evidence type="ECO:0000256" key="7">
    <source>
        <dbReference type="ARBA" id="ARBA00023054"/>
    </source>
</evidence>
<dbReference type="SUPFAM" id="SSF52540">
    <property type="entry name" value="P-loop containing nucleoside triphosphate hydrolases"/>
    <property type="match status" value="1"/>
</dbReference>
<keyword evidence="5" id="KW-0132">Cell division</keyword>
<dbReference type="InterPro" id="IPR036277">
    <property type="entry name" value="SMC_hinge_sf"/>
</dbReference>
<dbReference type="Gene3D" id="1.10.287.1490">
    <property type="match status" value="1"/>
</dbReference>
<evidence type="ECO:0000256" key="6">
    <source>
        <dbReference type="ARBA" id="ARBA00022776"/>
    </source>
</evidence>
<dbReference type="PANTHER" id="PTHR18937:SF12">
    <property type="entry name" value="STRUCTURAL MAINTENANCE OF CHROMOSOMES PROTEIN"/>
    <property type="match status" value="1"/>
</dbReference>
<dbReference type="InterPro" id="IPR028468">
    <property type="entry name" value="Smc1_ABC"/>
</dbReference>
<feature type="coiled-coil region" evidence="11">
    <location>
        <begin position="167"/>
        <end position="275"/>
    </location>
</feature>
<feature type="region of interest" description="Disordered" evidence="12">
    <location>
        <begin position="964"/>
        <end position="1019"/>
    </location>
</feature>
<dbReference type="EMBL" id="BRXX01000245">
    <property type="protein sequence ID" value="GMI00178.1"/>
    <property type="molecule type" value="Genomic_DNA"/>
</dbReference>
<evidence type="ECO:0000256" key="8">
    <source>
        <dbReference type="ARBA" id="ARBA00023242"/>
    </source>
</evidence>
<dbReference type="CDD" id="cd03275">
    <property type="entry name" value="ABC_SMC1_euk"/>
    <property type="match status" value="1"/>
</dbReference>
<dbReference type="GO" id="GO:0003677">
    <property type="term" value="F:DNA binding"/>
    <property type="evidence" value="ECO:0007669"/>
    <property type="project" value="TreeGrafter"/>
</dbReference>
<feature type="domain" description="SMC hinge" evidence="13">
    <location>
        <begin position="519"/>
        <end position="639"/>
    </location>
</feature>
<evidence type="ECO:0000256" key="11">
    <source>
        <dbReference type="SAM" id="Coils"/>
    </source>
</evidence>
<dbReference type="GO" id="GO:0005634">
    <property type="term" value="C:nucleus"/>
    <property type="evidence" value="ECO:0007669"/>
    <property type="project" value="UniProtKB-SubCell"/>
</dbReference>
<dbReference type="InterPro" id="IPR010935">
    <property type="entry name" value="SMC_hinge"/>
</dbReference>
<keyword evidence="4" id="KW-0158">Chromosome</keyword>
<evidence type="ECO:0000313" key="15">
    <source>
        <dbReference type="Proteomes" id="UP001165160"/>
    </source>
</evidence>
<feature type="compositionally biased region" description="Low complexity" evidence="12">
    <location>
        <begin position="984"/>
        <end position="1001"/>
    </location>
</feature>
<dbReference type="Proteomes" id="UP001165160">
    <property type="component" value="Unassembled WGS sequence"/>
</dbReference>